<dbReference type="WBParaSite" id="nRc.2.0.1.t02670-RA">
    <property type="protein sequence ID" value="nRc.2.0.1.t02670-RA"/>
    <property type="gene ID" value="nRc.2.0.1.g02670"/>
</dbReference>
<evidence type="ECO:0000313" key="1">
    <source>
        <dbReference type="Proteomes" id="UP000887565"/>
    </source>
</evidence>
<proteinExistence type="predicted"/>
<keyword evidence="1" id="KW-1185">Reference proteome</keyword>
<reference evidence="2" key="1">
    <citation type="submission" date="2022-11" db="UniProtKB">
        <authorList>
            <consortium name="WormBaseParasite"/>
        </authorList>
    </citation>
    <scope>IDENTIFICATION</scope>
</reference>
<dbReference type="Proteomes" id="UP000887565">
    <property type="component" value="Unplaced"/>
</dbReference>
<dbReference type="AlphaFoldDB" id="A0A915HMF0"/>
<name>A0A915HMF0_ROMCU</name>
<protein>
    <submittedName>
        <fullName evidence="2">Uncharacterized protein</fullName>
    </submittedName>
</protein>
<sequence>MGTKKENNQGELLSAHYNDETVDFIVNSYSLLHYSLSTFYSEISFLPQLFFNDCKRIRLQYRLLALRIHQLLLAPFAN</sequence>
<organism evidence="1 2">
    <name type="scientific">Romanomermis culicivorax</name>
    <name type="common">Nematode worm</name>
    <dbReference type="NCBI Taxonomy" id="13658"/>
    <lineage>
        <taxon>Eukaryota</taxon>
        <taxon>Metazoa</taxon>
        <taxon>Ecdysozoa</taxon>
        <taxon>Nematoda</taxon>
        <taxon>Enoplea</taxon>
        <taxon>Dorylaimia</taxon>
        <taxon>Mermithida</taxon>
        <taxon>Mermithoidea</taxon>
        <taxon>Mermithidae</taxon>
        <taxon>Romanomermis</taxon>
    </lineage>
</organism>
<evidence type="ECO:0000313" key="2">
    <source>
        <dbReference type="WBParaSite" id="nRc.2.0.1.t02670-RA"/>
    </source>
</evidence>
<accession>A0A915HMF0</accession>